<dbReference type="Proteomes" id="UP000887567">
    <property type="component" value="Unplaced"/>
</dbReference>
<dbReference type="AlphaFoldDB" id="A0A913XBM6"/>
<protein>
    <recommendedName>
        <fullName evidence="2">Matrix-remodeling-associated protein 7 helical domain-containing protein</fullName>
    </recommendedName>
</protein>
<organism evidence="3 4">
    <name type="scientific">Exaiptasia diaphana</name>
    <name type="common">Tropical sea anemone</name>
    <name type="synonym">Aiptasia pulchella</name>
    <dbReference type="NCBI Taxonomy" id="2652724"/>
    <lineage>
        <taxon>Eukaryota</taxon>
        <taxon>Metazoa</taxon>
        <taxon>Cnidaria</taxon>
        <taxon>Anthozoa</taxon>
        <taxon>Hexacorallia</taxon>
        <taxon>Actiniaria</taxon>
        <taxon>Aiptasiidae</taxon>
        <taxon>Exaiptasia</taxon>
    </lineage>
</organism>
<keyword evidence="1" id="KW-0812">Transmembrane</keyword>
<dbReference type="OrthoDB" id="5983600at2759"/>
<feature type="transmembrane region" description="Helical" evidence="1">
    <location>
        <begin position="6"/>
        <end position="25"/>
    </location>
</feature>
<evidence type="ECO:0000313" key="3">
    <source>
        <dbReference type="EnsemblMetazoa" id="XP_020901501.1"/>
    </source>
</evidence>
<dbReference type="GeneID" id="110240059"/>
<sequence>MELSSALLIPGALTVLVIILTWLYVQNANRLADEWSVDSNTKTSGEKLYRNPVMKEDEKPNQQEDVVSNDSELRAQMAPYLIDPSDIQNISGQIPLDSNVIEREMKEKGMENIQTYYKTSRLHIKEMEGMLSRQEREQERIAQRKQLEEIYKLMAQEKEKFGVDSMDQIEDQMRLYDIK</sequence>
<reference evidence="3" key="1">
    <citation type="submission" date="2022-11" db="UniProtKB">
        <authorList>
            <consortium name="EnsemblMetazoa"/>
        </authorList>
    </citation>
    <scope>IDENTIFICATION</scope>
</reference>
<dbReference type="EnsemblMetazoa" id="XM_021045842.2">
    <property type="protein sequence ID" value="XP_020901501.1"/>
    <property type="gene ID" value="LOC110240059"/>
</dbReference>
<dbReference type="PANTHER" id="PTHR21845:SF2">
    <property type="entry name" value="MATRIX-REMODELING-ASSOCIATED PROTEIN 7"/>
    <property type="match status" value="1"/>
</dbReference>
<proteinExistence type="predicted"/>
<evidence type="ECO:0000313" key="4">
    <source>
        <dbReference type="Proteomes" id="UP000887567"/>
    </source>
</evidence>
<evidence type="ECO:0000256" key="1">
    <source>
        <dbReference type="SAM" id="Phobius"/>
    </source>
</evidence>
<keyword evidence="1" id="KW-1133">Transmembrane helix</keyword>
<keyword evidence="4" id="KW-1185">Reference proteome</keyword>
<dbReference type="InterPro" id="IPR026622">
    <property type="entry name" value="Mxra7"/>
</dbReference>
<dbReference type="RefSeq" id="XP_020901501.1">
    <property type="nucleotide sequence ID" value="XM_021045842.2"/>
</dbReference>
<evidence type="ECO:0000259" key="2">
    <source>
        <dbReference type="Pfam" id="PF25473"/>
    </source>
</evidence>
<accession>A0A913XBM6</accession>
<dbReference type="Pfam" id="PF25473">
    <property type="entry name" value="MXRA7_helical"/>
    <property type="match status" value="1"/>
</dbReference>
<dbReference type="PANTHER" id="PTHR21845">
    <property type="entry name" value="TRANSMEMBRANE ANCHOR PROTEIN 1"/>
    <property type="match status" value="1"/>
</dbReference>
<feature type="domain" description="Matrix-remodeling-associated protein 7 helical" evidence="2">
    <location>
        <begin position="117"/>
        <end position="177"/>
    </location>
</feature>
<dbReference type="InterPro" id="IPR057534">
    <property type="entry name" value="MXRA7_helical"/>
</dbReference>
<dbReference type="OMA" id="LNDDMIM"/>
<keyword evidence="1" id="KW-0472">Membrane</keyword>
<name>A0A913XBM6_EXADI</name>
<dbReference type="KEGG" id="epa:110240059"/>